<reference evidence="2 3" key="1">
    <citation type="submission" date="2018-06" db="EMBL/GenBank/DDBJ databases">
        <authorList>
            <consortium name="Pathogen Informatics"/>
            <person name="Doyle S."/>
        </authorList>
    </citation>
    <scope>NUCLEOTIDE SEQUENCE [LARGE SCALE GENOMIC DNA]</scope>
    <source>
        <strain evidence="2 3">NCTC11179</strain>
    </source>
</reference>
<sequence length="213" mass="25155">MKEETIQRREGIISSTEVLTRLKILLGVRSAKELAHIFNLKPNTISSWKKRNTLCYAMVIEICNKHEIDLNELFYTAYQNIAINKSYAQVPIIYLDDYLEYYLNSHVKQKKMKHIYLPKNVNFDIVIQMYINSVERMQAELMYVFCKKVEVSSLVVGEDYILLVKNKGFQKYSVIAYDVEGQRLQLCRDMNEKMWLNTKEITECFQCMNSMPC</sequence>
<dbReference type="Pfam" id="PF07022">
    <property type="entry name" value="Phage_CI_repr"/>
    <property type="match status" value="1"/>
</dbReference>
<dbReference type="RefSeq" id="WP_115089657.1">
    <property type="nucleotide sequence ID" value="NZ_CP068107.1"/>
</dbReference>
<accession>A0A378RHK7</accession>
<feature type="domain" description="Bacteriophage CI repressor N-terminal" evidence="1">
    <location>
        <begin position="18"/>
        <end position="75"/>
    </location>
</feature>
<dbReference type="Gene3D" id="1.10.260.40">
    <property type="entry name" value="lambda repressor-like DNA-binding domains"/>
    <property type="match status" value="1"/>
</dbReference>
<proteinExistence type="predicted"/>
<protein>
    <submittedName>
        <fullName evidence="2">Bacteriophage CI repressor helix-turn-helix domain</fullName>
    </submittedName>
</protein>
<evidence type="ECO:0000259" key="1">
    <source>
        <dbReference type="Pfam" id="PF07022"/>
    </source>
</evidence>
<dbReference type="InterPro" id="IPR010982">
    <property type="entry name" value="Lambda_DNA-bd_dom_sf"/>
</dbReference>
<keyword evidence="3" id="KW-1185">Reference proteome</keyword>
<gene>
    <name evidence="2" type="ORF">NCTC11179_00038</name>
</gene>
<dbReference type="GO" id="GO:0045892">
    <property type="term" value="P:negative regulation of DNA-templated transcription"/>
    <property type="evidence" value="ECO:0007669"/>
    <property type="project" value="InterPro"/>
</dbReference>
<organism evidence="2 3">
    <name type="scientific">Myroides odoratus</name>
    <name type="common">Flavobacterium odoratum</name>
    <dbReference type="NCBI Taxonomy" id="256"/>
    <lineage>
        <taxon>Bacteria</taxon>
        <taxon>Pseudomonadati</taxon>
        <taxon>Bacteroidota</taxon>
        <taxon>Flavobacteriia</taxon>
        <taxon>Flavobacteriales</taxon>
        <taxon>Flavobacteriaceae</taxon>
        <taxon>Myroides</taxon>
    </lineage>
</organism>
<dbReference type="InterPro" id="IPR010744">
    <property type="entry name" value="Phage_CI_N"/>
</dbReference>
<dbReference type="Proteomes" id="UP000255024">
    <property type="component" value="Unassembled WGS sequence"/>
</dbReference>
<dbReference type="EMBL" id="UGQL01000001">
    <property type="protein sequence ID" value="STZ26523.1"/>
    <property type="molecule type" value="Genomic_DNA"/>
</dbReference>
<name>A0A378RHK7_MYROD</name>
<dbReference type="GO" id="GO:0003677">
    <property type="term" value="F:DNA binding"/>
    <property type="evidence" value="ECO:0007669"/>
    <property type="project" value="InterPro"/>
</dbReference>
<evidence type="ECO:0000313" key="2">
    <source>
        <dbReference type="EMBL" id="STZ26523.1"/>
    </source>
</evidence>
<dbReference type="AlphaFoldDB" id="A0A378RHK7"/>
<evidence type="ECO:0000313" key="3">
    <source>
        <dbReference type="Proteomes" id="UP000255024"/>
    </source>
</evidence>